<feature type="compositionally biased region" description="Polar residues" evidence="1">
    <location>
        <begin position="10"/>
        <end position="19"/>
    </location>
</feature>
<feature type="region of interest" description="Disordered" evidence="1">
    <location>
        <begin position="1"/>
        <end position="28"/>
    </location>
</feature>
<evidence type="ECO:0008006" key="4">
    <source>
        <dbReference type="Google" id="ProtNLM"/>
    </source>
</evidence>
<evidence type="ECO:0000256" key="1">
    <source>
        <dbReference type="SAM" id="MobiDB-lite"/>
    </source>
</evidence>
<feature type="region of interest" description="Disordered" evidence="1">
    <location>
        <begin position="435"/>
        <end position="523"/>
    </location>
</feature>
<organism evidence="2 3">
    <name type="scientific">Monosporascus ibericus</name>
    <dbReference type="NCBI Taxonomy" id="155417"/>
    <lineage>
        <taxon>Eukaryota</taxon>
        <taxon>Fungi</taxon>
        <taxon>Dikarya</taxon>
        <taxon>Ascomycota</taxon>
        <taxon>Pezizomycotina</taxon>
        <taxon>Sordariomycetes</taxon>
        <taxon>Xylariomycetidae</taxon>
        <taxon>Xylariales</taxon>
        <taxon>Xylariales incertae sedis</taxon>
        <taxon>Monosporascus</taxon>
    </lineage>
</organism>
<dbReference type="EMBL" id="QJNU01001580">
    <property type="protein sequence ID" value="RYO74707.1"/>
    <property type="molecule type" value="Genomic_DNA"/>
</dbReference>
<comment type="caution">
    <text evidence="2">The sequence shown here is derived from an EMBL/GenBank/DDBJ whole genome shotgun (WGS) entry which is preliminary data.</text>
</comment>
<proteinExistence type="predicted"/>
<feature type="compositionally biased region" description="Basic and acidic residues" evidence="1">
    <location>
        <begin position="728"/>
        <end position="738"/>
    </location>
</feature>
<feature type="compositionally biased region" description="Low complexity" evidence="1">
    <location>
        <begin position="468"/>
        <end position="483"/>
    </location>
</feature>
<dbReference type="OrthoDB" id="5415512at2759"/>
<protein>
    <recommendedName>
        <fullName evidence="4">Stc1 domain-containing protein</fullName>
    </recommendedName>
</protein>
<feature type="compositionally biased region" description="Polar residues" evidence="1">
    <location>
        <begin position="649"/>
        <end position="667"/>
    </location>
</feature>
<reference evidence="2 3" key="1">
    <citation type="submission" date="2018-06" db="EMBL/GenBank/DDBJ databases">
        <title>Complete Genomes of Monosporascus.</title>
        <authorList>
            <person name="Robinson A.J."/>
            <person name="Natvig D.O."/>
        </authorList>
    </citation>
    <scope>NUCLEOTIDE SEQUENCE [LARGE SCALE GENOMIC DNA]</scope>
    <source>
        <strain evidence="2 3">CBS 110550</strain>
    </source>
</reference>
<evidence type="ECO:0000313" key="2">
    <source>
        <dbReference type="EMBL" id="RYO74707.1"/>
    </source>
</evidence>
<dbReference type="STRING" id="155417.A0A4Q4SS61"/>
<evidence type="ECO:0000313" key="3">
    <source>
        <dbReference type="Proteomes" id="UP000293360"/>
    </source>
</evidence>
<feature type="region of interest" description="Disordered" evidence="1">
    <location>
        <begin position="612"/>
        <end position="803"/>
    </location>
</feature>
<feature type="compositionally biased region" description="Basic residues" evidence="1">
    <location>
        <begin position="484"/>
        <end position="497"/>
    </location>
</feature>
<keyword evidence="3" id="KW-1185">Reference proteome</keyword>
<accession>A0A4Q4SS61</accession>
<gene>
    <name evidence="2" type="ORF">DL764_010764</name>
</gene>
<name>A0A4Q4SS61_9PEZI</name>
<feature type="compositionally biased region" description="Pro residues" evidence="1">
    <location>
        <begin position="276"/>
        <end position="285"/>
    </location>
</feature>
<feature type="compositionally biased region" description="Basic and acidic residues" evidence="1">
    <location>
        <begin position="695"/>
        <end position="707"/>
    </location>
</feature>
<feature type="region of interest" description="Disordered" evidence="1">
    <location>
        <begin position="276"/>
        <end position="345"/>
    </location>
</feature>
<feature type="compositionally biased region" description="Basic and acidic residues" evidence="1">
    <location>
        <begin position="330"/>
        <end position="343"/>
    </location>
</feature>
<sequence>MLRLARGRNGSESTNSQASRPLLQDPDLYLPDRSNVFVTRTKSGKPAFARRKDNDLLRDFGFDLLGQSFGVPSRADLERQSRHTRNASQSSGLITLPDTSQYPARKSIFDNEESEAEPEELPLLVGKEKPNIRRPPTPPRGILKRPKDDAYFASYDGLGHPPMSYPHPSSMGFQPWPPPPGHFPCSKHWVGGAPPLNFSSYQHQPPQLLSHVPGYPPQVAYNGGTPSWVSPQAQAAHQYVNPLSYSGPETGSVPVLPTQHPYPPYPPYTAPAPYFMPGPPPPSLPPGFQGPRATPPRGNYPNLHTSKVKHAEVSHNPAATSPDSPYSNEKNAETNKVEDDTKVNRNVSKRIRHYHICAGCGKRRSREYQKAHPLRRGEIPKPAYCARCIREADFSNSELSDIDAADDHSLVQLGLGTTRSASSSDDEYDVRRNRYASIKSRHRPREKRSGRLGLFSSIASKLRRRPQSLSSAEESNSRASSPIRSRKVRRRHRKHPSSSKNYAHSASKRNLLPRDPTVSGEAASIPKVPEAVVNTVSYGEGIESSRKRNANDSQESVMRSEKAASAASLTIPKVVEVVSRAINDSKGSNSSIARALETGKAIVEEVLAPEPNKSHASYASSKEPPDIIKAGPRLKARPKPIEIPDPTASKLTPQSGSRESNLTSSRSPVLPNTPRKDVDPGYRRPSVRNEGSELLADRFDTHHKESNHTAANESVFEEPTPKPHRHSPKDGCEEKDPIEQFIPFPESAKSTTFGAWDESQFPDPDESPKDTEFPSMWEPLTPTDPHMSGHAAFPRFMDDNEDS</sequence>
<feature type="compositionally biased region" description="Basic residues" evidence="1">
    <location>
        <begin position="439"/>
        <end position="450"/>
    </location>
</feature>
<feature type="compositionally biased region" description="Polar residues" evidence="1">
    <location>
        <begin position="86"/>
        <end position="102"/>
    </location>
</feature>
<feature type="region of interest" description="Disordered" evidence="1">
    <location>
        <begin position="75"/>
        <end position="102"/>
    </location>
</feature>
<feature type="compositionally biased region" description="Polar residues" evidence="1">
    <location>
        <begin position="317"/>
        <end position="329"/>
    </location>
</feature>
<dbReference type="Proteomes" id="UP000293360">
    <property type="component" value="Unassembled WGS sequence"/>
</dbReference>
<dbReference type="AlphaFoldDB" id="A0A4Q4SS61"/>